<organism evidence="2 3">
    <name type="scientific">Xaviernesmea oryzae</name>
    <dbReference type="NCBI Taxonomy" id="464029"/>
    <lineage>
        <taxon>Bacteria</taxon>
        <taxon>Pseudomonadati</taxon>
        <taxon>Pseudomonadota</taxon>
        <taxon>Alphaproteobacteria</taxon>
        <taxon>Hyphomicrobiales</taxon>
        <taxon>Rhizobiaceae</taxon>
        <taxon>Rhizobium/Agrobacterium group</taxon>
        <taxon>Xaviernesmea</taxon>
    </lineage>
</organism>
<keyword evidence="2" id="KW-0808">Transferase</keyword>
<evidence type="ECO:0000313" key="2">
    <source>
        <dbReference type="EMBL" id="SMF47853.1"/>
    </source>
</evidence>
<keyword evidence="3" id="KW-1185">Reference proteome</keyword>
<dbReference type="RefSeq" id="WP_085422662.1">
    <property type="nucleotide sequence ID" value="NZ_FXAF01000006.1"/>
</dbReference>
<sequence length="295" mass="32820">MPEIDALLVERLVAAQFPHWAHLPVRPVAAGGWDNRTFHLGDEMSVRLPSAERYVAQVKKEHRFLPALGARLPLPVPAPVGLGKPGEGYPWPWSVYRWIEGETAKRERIVDMVRFAGDLADFLLALWGIEASAGPPAGMHNFHRGGSLAVYDDEARRSIGILADELDAPLMTEIWERALASSWTEKPVWVHGDVAEGNLLVREGRLSAVIDFGSSGVGDPACDLIIAWTLFDRPAAQAFRERVALDPDTWERARGWCLWKALITIADLREKDGRRADLHRRWIGRVVSDHLAAAA</sequence>
<dbReference type="Gene3D" id="3.30.200.20">
    <property type="entry name" value="Phosphorylase Kinase, domain 1"/>
    <property type="match status" value="1"/>
</dbReference>
<dbReference type="STRING" id="464029.SAMN02982989_2481"/>
<dbReference type="EMBL" id="FXAF01000006">
    <property type="protein sequence ID" value="SMF47853.1"/>
    <property type="molecule type" value="Genomic_DNA"/>
</dbReference>
<keyword evidence="2" id="KW-0418">Kinase</keyword>
<dbReference type="Pfam" id="PF01636">
    <property type="entry name" value="APH"/>
    <property type="match status" value="1"/>
</dbReference>
<dbReference type="Gene3D" id="3.90.1200.10">
    <property type="match status" value="1"/>
</dbReference>
<dbReference type="PANTHER" id="PTHR21310:SF42">
    <property type="entry name" value="BIFUNCTIONAL AAC_APH"/>
    <property type="match status" value="1"/>
</dbReference>
<dbReference type="InterPro" id="IPR002575">
    <property type="entry name" value="Aminoglycoside_PTrfase"/>
</dbReference>
<evidence type="ECO:0000313" key="3">
    <source>
        <dbReference type="Proteomes" id="UP000192903"/>
    </source>
</evidence>
<dbReference type="Proteomes" id="UP000192903">
    <property type="component" value="Unassembled WGS sequence"/>
</dbReference>
<dbReference type="CDD" id="cd05155">
    <property type="entry name" value="APH_ChoK_like_1"/>
    <property type="match status" value="1"/>
</dbReference>
<reference evidence="3" key="1">
    <citation type="submission" date="2017-04" db="EMBL/GenBank/DDBJ databases">
        <authorList>
            <person name="Varghese N."/>
            <person name="Submissions S."/>
        </authorList>
    </citation>
    <scope>NUCLEOTIDE SEQUENCE [LARGE SCALE GENOMIC DNA]</scope>
    <source>
        <strain evidence="3">B4P</strain>
    </source>
</reference>
<protein>
    <submittedName>
        <fullName evidence="2">Predicted kinase, aminoglycoside phosphotransferase (APT) family</fullName>
    </submittedName>
</protein>
<dbReference type="InterPro" id="IPR011009">
    <property type="entry name" value="Kinase-like_dom_sf"/>
</dbReference>
<dbReference type="SUPFAM" id="SSF56112">
    <property type="entry name" value="Protein kinase-like (PK-like)"/>
    <property type="match status" value="1"/>
</dbReference>
<name>A0A1X7F932_9HYPH</name>
<evidence type="ECO:0000259" key="1">
    <source>
        <dbReference type="Pfam" id="PF01636"/>
    </source>
</evidence>
<gene>
    <name evidence="2" type="ORF">SAMN02982989_2481</name>
</gene>
<dbReference type="GO" id="GO:0016301">
    <property type="term" value="F:kinase activity"/>
    <property type="evidence" value="ECO:0007669"/>
    <property type="project" value="UniProtKB-KW"/>
</dbReference>
<accession>A0A1X7F932</accession>
<dbReference type="OrthoDB" id="3806873at2"/>
<proteinExistence type="predicted"/>
<dbReference type="InterPro" id="IPR051678">
    <property type="entry name" value="AGP_Transferase"/>
</dbReference>
<dbReference type="AlphaFoldDB" id="A0A1X7F932"/>
<feature type="domain" description="Aminoglycoside phosphotransferase" evidence="1">
    <location>
        <begin position="29"/>
        <end position="256"/>
    </location>
</feature>
<dbReference type="PANTHER" id="PTHR21310">
    <property type="entry name" value="AMINOGLYCOSIDE PHOSPHOTRANSFERASE-RELATED-RELATED"/>
    <property type="match status" value="1"/>
</dbReference>